<dbReference type="InterPro" id="IPR002048">
    <property type="entry name" value="EF_hand_dom"/>
</dbReference>
<evidence type="ECO:0000313" key="5">
    <source>
        <dbReference type="RefSeq" id="XP_002735339.1"/>
    </source>
</evidence>
<evidence type="ECO:0000259" key="3">
    <source>
        <dbReference type="PROSITE" id="PS50222"/>
    </source>
</evidence>
<proteinExistence type="predicted"/>
<protein>
    <submittedName>
        <fullName evidence="5">Uncharacterized protein LOC100378469</fullName>
    </submittedName>
</protein>
<dbReference type="GeneID" id="100378469"/>
<feature type="domain" description="EF-hand" evidence="3">
    <location>
        <begin position="45"/>
        <end position="80"/>
    </location>
</feature>
<dbReference type="PROSITE" id="PS50222">
    <property type="entry name" value="EF_HAND_2"/>
    <property type="match status" value="1"/>
</dbReference>
<accession>A0ABM0GQX7</accession>
<keyword evidence="1" id="KW-0106">Calcium</keyword>
<gene>
    <name evidence="5" type="primary">LOC100378469</name>
</gene>
<sequence length="107" mass="12071">MKTHSVGVLFIGLILVQLISVNNASCRNRWKVLSMASCKRSEIQPTFKEYVAEFRIFDLNEDGVITDNEVQRLVEFLQSADLNGDGKVSLSEYIKDGESSEEDQLNV</sequence>
<dbReference type="CDD" id="cd00051">
    <property type="entry name" value="EFh"/>
    <property type="match status" value="1"/>
</dbReference>
<evidence type="ECO:0000256" key="2">
    <source>
        <dbReference type="SAM" id="SignalP"/>
    </source>
</evidence>
<evidence type="ECO:0000313" key="4">
    <source>
        <dbReference type="Proteomes" id="UP000694865"/>
    </source>
</evidence>
<evidence type="ECO:0000256" key="1">
    <source>
        <dbReference type="ARBA" id="ARBA00022837"/>
    </source>
</evidence>
<dbReference type="SUPFAM" id="SSF47473">
    <property type="entry name" value="EF-hand"/>
    <property type="match status" value="1"/>
</dbReference>
<keyword evidence="2" id="KW-0732">Signal</keyword>
<feature type="signal peptide" evidence="2">
    <location>
        <begin position="1"/>
        <end position="24"/>
    </location>
</feature>
<feature type="chain" id="PRO_5045904341" evidence="2">
    <location>
        <begin position="25"/>
        <end position="107"/>
    </location>
</feature>
<dbReference type="Proteomes" id="UP000694865">
    <property type="component" value="Unplaced"/>
</dbReference>
<dbReference type="Pfam" id="PF13202">
    <property type="entry name" value="EF-hand_5"/>
    <property type="match status" value="1"/>
</dbReference>
<dbReference type="InterPro" id="IPR018247">
    <property type="entry name" value="EF_Hand_1_Ca_BS"/>
</dbReference>
<reference evidence="5" key="1">
    <citation type="submission" date="2025-08" db="UniProtKB">
        <authorList>
            <consortium name="RefSeq"/>
        </authorList>
    </citation>
    <scope>IDENTIFICATION</scope>
    <source>
        <tissue evidence="5">Testes</tissue>
    </source>
</reference>
<dbReference type="InterPro" id="IPR011992">
    <property type="entry name" value="EF-hand-dom_pair"/>
</dbReference>
<keyword evidence="4" id="KW-1185">Reference proteome</keyword>
<organism evidence="4 5">
    <name type="scientific">Saccoglossus kowalevskii</name>
    <name type="common">Acorn worm</name>
    <dbReference type="NCBI Taxonomy" id="10224"/>
    <lineage>
        <taxon>Eukaryota</taxon>
        <taxon>Metazoa</taxon>
        <taxon>Hemichordata</taxon>
        <taxon>Enteropneusta</taxon>
        <taxon>Harrimaniidae</taxon>
        <taxon>Saccoglossus</taxon>
    </lineage>
</organism>
<dbReference type="RefSeq" id="XP_002735339.1">
    <property type="nucleotide sequence ID" value="XM_002735293.2"/>
</dbReference>
<name>A0ABM0GQX7_SACKO</name>
<dbReference type="Gene3D" id="1.10.238.10">
    <property type="entry name" value="EF-hand"/>
    <property type="match status" value="1"/>
</dbReference>
<dbReference type="PROSITE" id="PS00018">
    <property type="entry name" value="EF_HAND_1"/>
    <property type="match status" value="2"/>
</dbReference>